<dbReference type="InterPro" id="IPR035500">
    <property type="entry name" value="NHR-like_dom_sf"/>
</dbReference>
<keyword evidence="3" id="KW-0804">Transcription</keyword>
<evidence type="ECO:0000256" key="6">
    <source>
        <dbReference type="SAM" id="MobiDB-lite"/>
    </source>
</evidence>
<evidence type="ECO:0000256" key="4">
    <source>
        <dbReference type="ARBA" id="ARBA00023170"/>
    </source>
</evidence>
<dbReference type="InterPro" id="IPR050200">
    <property type="entry name" value="Nuclear_hormone_rcpt_NR3"/>
</dbReference>
<keyword evidence="4" id="KW-0675">Receptor</keyword>
<evidence type="ECO:0000313" key="9">
    <source>
        <dbReference type="Proteomes" id="UP000261480"/>
    </source>
</evidence>
<feature type="region of interest" description="Disordered" evidence="6">
    <location>
        <begin position="122"/>
        <end position="164"/>
    </location>
</feature>
<dbReference type="SUPFAM" id="SSF48508">
    <property type="entry name" value="Nuclear receptor ligand-binding domain"/>
    <property type="match status" value="1"/>
</dbReference>
<name>A0A3B3X709_9TELE</name>
<keyword evidence="9" id="KW-1185">Reference proteome</keyword>
<protein>
    <recommendedName>
        <fullName evidence="7">NR LBD domain-containing protein</fullName>
    </recommendedName>
</protein>
<organism evidence="8 9">
    <name type="scientific">Poecilia mexicana</name>
    <dbReference type="NCBI Taxonomy" id="48701"/>
    <lineage>
        <taxon>Eukaryota</taxon>
        <taxon>Metazoa</taxon>
        <taxon>Chordata</taxon>
        <taxon>Craniata</taxon>
        <taxon>Vertebrata</taxon>
        <taxon>Euteleostomi</taxon>
        <taxon>Actinopterygii</taxon>
        <taxon>Neopterygii</taxon>
        <taxon>Teleostei</taxon>
        <taxon>Neoteleostei</taxon>
        <taxon>Acanthomorphata</taxon>
        <taxon>Ovalentaria</taxon>
        <taxon>Atherinomorphae</taxon>
        <taxon>Cyprinodontiformes</taxon>
        <taxon>Poeciliidae</taxon>
        <taxon>Poeciliinae</taxon>
        <taxon>Poecilia</taxon>
    </lineage>
</organism>
<dbReference type="Ensembl" id="ENSPMET00000031152.1">
    <property type="protein sequence ID" value="ENSPMEP00000010836.1"/>
    <property type="gene ID" value="ENSPMEG00000012832.1"/>
</dbReference>
<dbReference type="PROSITE" id="PS51843">
    <property type="entry name" value="NR_LBD"/>
    <property type="match status" value="1"/>
</dbReference>
<keyword evidence="5" id="KW-0539">Nucleus</keyword>
<dbReference type="Gene3D" id="1.10.565.10">
    <property type="entry name" value="Retinoid X Receptor"/>
    <property type="match status" value="1"/>
</dbReference>
<dbReference type="InterPro" id="IPR000536">
    <property type="entry name" value="Nucl_hrmn_rcpt_lig-bd"/>
</dbReference>
<feature type="compositionally biased region" description="Polar residues" evidence="6">
    <location>
        <begin position="144"/>
        <end position="153"/>
    </location>
</feature>
<reference evidence="8" key="1">
    <citation type="submission" date="2025-08" db="UniProtKB">
        <authorList>
            <consortium name="Ensembl"/>
        </authorList>
    </citation>
    <scope>IDENTIFICATION</scope>
</reference>
<evidence type="ECO:0000256" key="2">
    <source>
        <dbReference type="ARBA" id="ARBA00023125"/>
    </source>
</evidence>
<sequence length="164" mass="17970">FPLSRQASHALIAAVDFSSVSWIIGLYMCLSSNEGSEELQSRSKLLRLLDSVTDGLVWAIAKSGLTFRQQYTRLAHLLMLLSHIRHVSNKGMDHLHCMKMKNIVPLYDLLLEMLDAHVMHSSRLPRRPAQQESTDQPAAAASGGPSNTWTPSSAGGGVEAQCSD</sequence>
<dbReference type="STRING" id="48701.ENSPMEP00000010836"/>
<dbReference type="PANTHER" id="PTHR48092">
    <property type="entry name" value="KNIRPS-RELATED PROTEIN-RELATED"/>
    <property type="match status" value="1"/>
</dbReference>
<evidence type="ECO:0000256" key="3">
    <source>
        <dbReference type="ARBA" id="ARBA00023163"/>
    </source>
</evidence>
<evidence type="ECO:0000259" key="7">
    <source>
        <dbReference type="PROSITE" id="PS51843"/>
    </source>
</evidence>
<feature type="domain" description="NR LBD" evidence="7">
    <location>
        <begin position="1"/>
        <end position="117"/>
    </location>
</feature>
<evidence type="ECO:0000313" key="8">
    <source>
        <dbReference type="Ensembl" id="ENSPMEP00000010836.1"/>
    </source>
</evidence>
<dbReference type="GO" id="GO:0003677">
    <property type="term" value="F:DNA binding"/>
    <property type="evidence" value="ECO:0007669"/>
    <property type="project" value="UniProtKB-KW"/>
</dbReference>
<keyword evidence="1" id="KW-0805">Transcription regulation</keyword>
<dbReference type="GO" id="GO:0042562">
    <property type="term" value="F:hormone binding"/>
    <property type="evidence" value="ECO:0007669"/>
    <property type="project" value="UniProtKB-ARBA"/>
</dbReference>
<reference evidence="8" key="2">
    <citation type="submission" date="2025-09" db="UniProtKB">
        <authorList>
            <consortium name="Ensembl"/>
        </authorList>
    </citation>
    <scope>IDENTIFICATION</scope>
</reference>
<accession>A0A3B3X709</accession>
<evidence type="ECO:0000256" key="1">
    <source>
        <dbReference type="ARBA" id="ARBA00023015"/>
    </source>
</evidence>
<dbReference type="GO" id="GO:0033993">
    <property type="term" value="P:response to lipid"/>
    <property type="evidence" value="ECO:0007669"/>
    <property type="project" value="UniProtKB-ARBA"/>
</dbReference>
<dbReference type="AlphaFoldDB" id="A0A3B3X709"/>
<keyword evidence="2" id="KW-0238">DNA-binding</keyword>
<evidence type="ECO:0000256" key="5">
    <source>
        <dbReference type="ARBA" id="ARBA00023242"/>
    </source>
</evidence>
<proteinExistence type="predicted"/>
<dbReference type="Proteomes" id="UP000261480">
    <property type="component" value="Unplaced"/>
</dbReference>